<sequence length="81" mass="9096">MLIENNSPGRKGSRVSTRAVAKTKKHRELTIRRELHVYVHTCIYGSSVRSCALGQTNERRSTMAAKRGSLERGTRADRVAQ</sequence>
<dbReference type="Proteomes" id="UP000053825">
    <property type="component" value="Unassembled WGS sequence"/>
</dbReference>
<keyword evidence="3" id="KW-1185">Reference proteome</keyword>
<gene>
    <name evidence="2" type="ORF">WH47_04172</name>
</gene>
<reference evidence="2 3" key="1">
    <citation type="submission" date="2015-07" db="EMBL/GenBank/DDBJ databases">
        <title>The genome of Habropoda laboriosa.</title>
        <authorList>
            <person name="Pan H."/>
            <person name="Kapheim K."/>
        </authorList>
    </citation>
    <scope>NUCLEOTIDE SEQUENCE [LARGE SCALE GENOMIC DNA]</scope>
    <source>
        <strain evidence="2">0110345459</strain>
    </source>
</reference>
<accession>A0A0L7QV28</accession>
<feature type="region of interest" description="Disordered" evidence="1">
    <location>
        <begin position="1"/>
        <end position="21"/>
    </location>
</feature>
<dbReference type="AlphaFoldDB" id="A0A0L7QV28"/>
<feature type="compositionally biased region" description="Basic and acidic residues" evidence="1">
    <location>
        <begin position="68"/>
        <end position="81"/>
    </location>
</feature>
<protein>
    <submittedName>
        <fullName evidence="2">Uncharacterized protein</fullName>
    </submittedName>
</protein>
<evidence type="ECO:0000313" key="2">
    <source>
        <dbReference type="EMBL" id="KOC62512.1"/>
    </source>
</evidence>
<feature type="region of interest" description="Disordered" evidence="1">
    <location>
        <begin position="55"/>
        <end position="81"/>
    </location>
</feature>
<proteinExistence type="predicted"/>
<organism evidence="2 3">
    <name type="scientific">Habropoda laboriosa</name>
    <dbReference type="NCBI Taxonomy" id="597456"/>
    <lineage>
        <taxon>Eukaryota</taxon>
        <taxon>Metazoa</taxon>
        <taxon>Ecdysozoa</taxon>
        <taxon>Arthropoda</taxon>
        <taxon>Hexapoda</taxon>
        <taxon>Insecta</taxon>
        <taxon>Pterygota</taxon>
        <taxon>Neoptera</taxon>
        <taxon>Endopterygota</taxon>
        <taxon>Hymenoptera</taxon>
        <taxon>Apocrita</taxon>
        <taxon>Aculeata</taxon>
        <taxon>Apoidea</taxon>
        <taxon>Anthophila</taxon>
        <taxon>Apidae</taxon>
        <taxon>Habropoda</taxon>
    </lineage>
</organism>
<name>A0A0L7QV28_9HYME</name>
<evidence type="ECO:0000313" key="3">
    <source>
        <dbReference type="Proteomes" id="UP000053825"/>
    </source>
</evidence>
<evidence type="ECO:0000256" key="1">
    <source>
        <dbReference type="SAM" id="MobiDB-lite"/>
    </source>
</evidence>
<dbReference type="EMBL" id="KQ414727">
    <property type="protein sequence ID" value="KOC62512.1"/>
    <property type="molecule type" value="Genomic_DNA"/>
</dbReference>